<feature type="compositionally biased region" description="Polar residues" evidence="1">
    <location>
        <begin position="132"/>
        <end position="146"/>
    </location>
</feature>
<dbReference type="Proteomes" id="UP000297703">
    <property type="component" value="Unassembled WGS sequence"/>
</dbReference>
<dbReference type="EMBL" id="QXTE01000003">
    <property type="protein sequence ID" value="TFK15668.1"/>
    <property type="molecule type" value="Genomic_DNA"/>
</dbReference>
<proteinExistence type="predicted"/>
<evidence type="ECO:0000313" key="3">
    <source>
        <dbReference type="Proteomes" id="UP000297703"/>
    </source>
</evidence>
<reference evidence="2 3" key="2">
    <citation type="submission" date="2019-04" db="EMBL/GenBank/DDBJ databases">
        <title>The genome sequence of big-headed turtle.</title>
        <authorList>
            <person name="Gong S."/>
        </authorList>
    </citation>
    <scope>NUCLEOTIDE SEQUENCE [LARGE SCALE GENOMIC DNA]</scope>
    <source>
        <strain evidence="2">DO16091913</strain>
        <tissue evidence="2">Muscle</tissue>
    </source>
</reference>
<evidence type="ECO:0000256" key="1">
    <source>
        <dbReference type="SAM" id="MobiDB-lite"/>
    </source>
</evidence>
<name>A0A4D9F8J1_9SAUR</name>
<comment type="caution">
    <text evidence="2">The sequence shown here is derived from an EMBL/GenBank/DDBJ whole genome shotgun (WGS) entry which is preliminary data.</text>
</comment>
<gene>
    <name evidence="2" type="ORF">DR999_PMT00540</name>
</gene>
<evidence type="ECO:0000313" key="2">
    <source>
        <dbReference type="EMBL" id="TFK15668.1"/>
    </source>
</evidence>
<protein>
    <submittedName>
        <fullName evidence="2">Spermatogenesis-associated protein 9</fullName>
    </submittedName>
</protein>
<keyword evidence="3" id="KW-1185">Reference proteome</keyword>
<accession>A0A4D9F8J1</accession>
<dbReference type="AlphaFoldDB" id="A0A4D9F8J1"/>
<organism evidence="2 3">
    <name type="scientific">Platysternon megacephalum</name>
    <name type="common">big-headed turtle</name>
    <dbReference type="NCBI Taxonomy" id="55544"/>
    <lineage>
        <taxon>Eukaryota</taxon>
        <taxon>Metazoa</taxon>
        <taxon>Chordata</taxon>
        <taxon>Craniata</taxon>
        <taxon>Vertebrata</taxon>
        <taxon>Euteleostomi</taxon>
        <taxon>Archelosauria</taxon>
        <taxon>Testudinata</taxon>
        <taxon>Testudines</taxon>
        <taxon>Cryptodira</taxon>
        <taxon>Durocryptodira</taxon>
        <taxon>Testudinoidea</taxon>
        <taxon>Platysternidae</taxon>
        <taxon>Platysternon</taxon>
    </lineage>
</organism>
<reference evidence="2 3" key="1">
    <citation type="submission" date="2019-04" db="EMBL/GenBank/DDBJ databases">
        <title>Draft genome of the big-headed turtle Platysternon megacephalum.</title>
        <authorList>
            <person name="Gong S."/>
        </authorList>
    </citation>
    <scope>NUCLEOTIDE SEQUENCE [LARGE SCALE GENOMIC DNA]</scope>
    <source>
        <strain evidence="2">DO16091913</strain>
        <tissue evidence="2">Muscle</tissue>
    </source>
</reference>
<sequence length="146" mass="16095">MALTNKTVTVATDSIAVPRESIIIDKESLEMDREIQRQLMEAISSQNSLLHHRLMLGQQALQPCVLIPSHVLQTLNNTILGPPHNSSLIYPCSSGPRGHSPCRVNLWAQRTVAPGRDLSAPENCTVPLNPRSPVNNKRQNQGTYSL</sequence>
<feature type="region of interest" description="Disordered" evidence="1">
    <location>
        <begin position="122"/>
        <end position="146"/>
    </location>
</feature>